<reference evidence="4 5" key="1">
    <citation type="submission" date="2017-08" db="EMBL/GenBank/DDBJ databases">
        <title>Fine stratification of microbial communities through a metagenomic profile of the photic zone.</title>
        <authorList>
            <person name="Haro-Moreno J.M."/>
            <person name="Lopez-Perez M."/>
            <person name="De La Torre J."/>
            <person name="Picazo A."/>
            <person name="Camacho A."/>
            <person name="Rodriguez-Valera F."/>
        </authorList>
    </citation>
    <scope>NUCLEOTIDE SEQUENCE [LARGE SCALE GENOMIC DNA]</scope>
    <source>
        <strain evidence="4">MED-G28</strain>
    </source>
</reference>
<evidence type="ECO:0000256" key="3">
    <source>
        <dbReference type="PIRSR" id="PIRSR016184-1"/>
    </source>
</evidence>
<dbReference type="Proteomes" id="UP000219329">
    <property type="component" value="Unassembled WGS sequence"/>
</dbReference>
<dbReference type="PIRSF" id="PIRSF016184">
    <property type="entry name" value="PhzC_PhzF"/>
    <property type="match status" value="1"/>
</dbReference>
<dbReference type="Gene3D" id="3.10.310.10">
    <property type="entry name" value="Diaminopimelate Epimerase, Chain A, domain 1"/>
    <property type="match status" value="2"/>
</dbReference>
<dbReference type="InterPro" id="IPR003719">
    <property type="entry name" value="Phenazine_PhzF-like"/>
</dbReference>
<dbReference type="EMBL" id="NTJZ01000005">
    <property type="protein sequence ID" value="PDH34061.1"/>
    <property type="molecule type" value="Genomic_DNA"/>
</dbReference>
<evidence type="ECO:0000256" key="1">
    <source>
        <dbReference type="ARBA" id="ARBA00008270"/>
    </source>
</evidence>
<protein>
    <submittedName>
        <fullName evidence="4">Isomerase</fullName>
    </submittedName>
</protein>
<organism evidence="4 5">
    <name type="scientific">OM182 bacterium MED-G28</name>
    <dbReference type="NCBI Taxonomy" id="1986256"/>
    <lineage>
        <taxon>Bacteria</taxon>
        <taxon>Pseudomonadati</taxon>
        <taxon>Pseudomonadota</taxon>
        <taxon>Gammaproteobacteria</taxon>
        <taxon>OMG group</taxon>
        <taxon>OM182 clade</taxon>
    </lineage>
</organism>
<dbReference type="GO" id="GO:0005737">
    <property type="term" value="C:cytoplasm"/>
    <property type="evidence" value="ECO:0007669"/>
    <property type="project" value="TreeGrafter"/>
</dbReference>
<dbReference type="PANTHER" id="PTHR13774:SF17">
    <property type="entry name" value="PHENAZINE BIOSYNTHESIS-LIKE DOMAIN-CONTAINING PROTEIN"/>
    <property type="match status" value="1"/>
</dbReference>
<keyword evidence="2 4" id="KW-0413">Isomerase</keyword>
<dbReference type="NCBIfam" id="TIGR00654">
    <property type="entry name" value="PhzF_family"/>
    <property type="match status" value="1"/>
</dbReference>
<evidence type="ECO:0000256" key="2">
    <source>
        <dbReference type="ARBA" id="ARBA00023235"/>
    </source>
</evidence>
<dbReference type="AlphaFoldDB" id="A0A2A5WCH7"/>
<sequence length="261" mass="29000">MKLKIYQIDAFAGKPFEGNPAAIVPLEEWLPENIMQQIAQENNLAETAYYVPIDDGFHIKWFTPVTEVKLCGHATLASAFVLFNECAYASDVITFDSLSGLLSVTRNGDLLTLDFPNQIPASCMTPRELSYGLGVEPSMCFANEDYMAIFESEEIVASLNPNGLYLEQLDRRGVIATAPSSEYDFVSRFFAPKLDVLEDPVTGSSFTHLIPYWANRLGKQKMCAKQISPRGGIVHCELKEDRVLIGGSAVKYLEGEIILRD</sequence>
<name>A0A2A5WCH7_9GAMM</name>
<comment type="caution">
    <text evidence="4">The sequence shown here is derived from an EMBL/GenBank/DDBJ whole genome shotgun (WGS) entry which is preliminary data.</text>
</comment>
<dbReference type="GO" id="GO:0016853">
    <property type="term" value="F:isomerase activity"/>
    <property type="evidence" value="ECO:0007669"/>
    <property type="project" value="UniProtKB-KW"/>
</dbReference>
<dbReference type="Pfam" id="PF02567">
    <property type="entry name" value="PhzC-PhzF"/>
    <property type="match status" value="1"/>
</dbReference>
<dbReference type="SUPFAM" id="SSF54506">
    <property type="entry name" value="Diaminopimelate epimerase-like"/>
    <property type="match status" value="1"/>
</dbReference>
<comment type="similarity">
    <text evidence="1">Belongs to the PhzF family.</text>
</comment>
<feature type="active site" evidence="3">
    <location>
        <position position="46"/>
    </location>
</feature>
<proteinExistence type="inferred from homology"/>
<accession>A0A2A5WCH7</accession>
<evidence type="ECO:0000313" key="5">
    <source>
        <dbReference type="Proteomes" id="UP000219329"/>
    </source>
</evidence>
<evidence type="ECO:0000313" key="4">
    <source>
        <dbReference type="EMBL" id="PDH34061.1"/>
    </source>
</evidence>
<dbReference type="PANTHER" id="PTHR13774">
    <property type="entry name" value="PHENAZINE BIOSYNTHESIS PROTEIN"/>
    <property type="match status" value="1"/>
</dbReference>
<gene>
    <name evidence="4" type="ORF">CNF02_06815</name>
</gene>